<dbReference type="AlphaFoldDB" id="A0AAD3RWP2"/>
<feature type="region of interest" description="Disordered" evidence="1">
    <location>
        <begin position="1007"/>
        <end position="1032"/>
    </location>
</feature>
<feature type="compositionally biased region" description="Basic and acidic residues" evidence="1">
    <location>
        <begin position="343"/>
        <end position="362"/>
    </location>
</feature>
<sequence length="1049" mass="114151">MEILNSFATHKRLLNANTTKASARDSKIPKMPTSKQDSGLLHLAGRIMTPHADHLKCPRIAPPASVQKRIGLKGYSKNKSSNATKTHSELISKPTKPFTQEAKRNVATSSGGLSSLASCRAPCLQNGNPSGVIPDKVLLACKINATKALAGTCKVAASSHQNSVAGGSAQLVEAAKPSGLRMPSPSLRFFGEPKAPVSSSLLQRNIQSSNLPKSGNPTSCTSQALGYAHNLMPAKASGGLTRGIDQCSTRNTRVASQSTKKFSVSSTVDSQFREKPIMYENGEEVVEKKVLSYSQRPEQINNQWQLNHAHNDVDKENLGSRQISLKDEQMHGKDNAIALSPSESKEENYKPSETYPKARDAEENMQESSNLQYEACPSAQLKCVSEANKVAEYQHIEDGQSEPSVIIMNKLVLSHVDSKGEKCKPSVVFSESRNDAGNMLECSHVLHETRLAVQLQGVSEGYKVAEDQHFESGQTDSSVMGTDMKLGSIAENAVSHADQCTPVAYSGQLSSDFDANGSPIGQCIPEFNQNVQETWQTFDGNLPEDSQPLKLNESNSAIHISIERKSGEDSFRLYTPKFVGKADGMAASRKLVGGNMGNSVKNLSLISSVSDCNIVGEHSQCKGAEVLHFYDENSCLLIHEELATKNHEVIEQIRDPVIPSNGNNLLPTNYAVLFEEKEYHGKSDKDQMGNVSNILCEVVTFEGSELVGNSSAMPQFNDVDLTSTEYHIKDIQAKSSYENGINESCDFNLNPSTAHGHCLEVADRLHQQQGQPELQNASLVMDKVAQCGYGLASNYDILIKENSFLKRIHKGNVLEPSVNTDKVHVDRTVREVSSDRMEIEMPQSTVGKELSGQTTLDFQLSVRTSSDQIASSSSNCNIEMPSSPDEKQGLSLRRASIDGSVGHCMGVGSTTSHCDLEAKIVLQTGIHCMRENTNSQHTSIPDDESKCDLEGICCIEYENGKRTGKSYEDAKNQEGVVIKVPPNAVPFSDEWLAAIEAAGEEILTLKTGPVQNSPPDRSLHEPGPWSPVKRKRNQAVGPFDCTKFTTTQL</sequence>
<dbReference type="PANTHER" id="PTHR33737:SF19">
    <property type="entry name" value="BNAA10G12980D PROTEIN"/>
    <property type="match status" value="1"/>
</dbReference>
<accession>A0AAD3RWP2</accession>
<protein>
    <submittedName>
        <fullName evidence="2">Uncharacterized protein</fullName>
    </submittedName>
</protein>
<dbReference type="GO" id="GO:0008017">
    <property type="term" value="F:microtubule binding"/>
    <property type="evidence" value="ECO:0007669"/>
    <property type="project" value="InterPro"/>
</dbReference>
<evidence type="ECO:0000256" key="1">
    <source>
        <dbReference type="SAM" id="MobiDB-lite"/>
    </source>
</evidence>
<proteinExistence type="predicted"/>
<name>A0AAD3RWP2_NEPGR</name>
<organism evidence="2 3">
    <name type="scientific">Nepenthes gracilis</name>
    <name type="common">Slender pitcher plant</name>
    <dbReference type="NCBI Taxonomy" id="150966"/>
    <lineage>
        <taxon>Eukaryota</taxon>
        <taxon>Viridiplantae</taxon>
        <taxon>Streptophyta</taxon>
        <taxon>Embryophyta</taxon>
        <taxon>Tracheophyta</taxon>
        <taxon>Spermatophyta</taxon>
        <taxon>Magnoliopsida</taxon>
        <taxon>eudicotyledons</taxon>
        <taxon>Gunneridae</taxon>
        <taxon>Pentapetalae</taxon>
        <taxon>Caryophyllales</taxon>
        <taxon>Nepenthaceae</taxon>
        <taxon>Nepenthes</taxon>
    </lineage>
</organism>
<evidence type="ECO:0000313" key="3">
    <source>
        <dbReference type="Proteomes" id="UP001279734"/>
    </source>
</evidence>
<dbReference type="Proteomes" id="UP001279734">
    <property type="component" value="Unassembled WGS sequence"/>
</dbReference>
<reference evidence="2" key="1">
    <citation type="submission" date="2023-05" db="EMBL/GenBank/DDBJ databases">
        <title>Nepenthes gracilis genome sequencing.</title>
        <authorList>
            <person name="Fukushima K."/>
        </authorList>
    </citation>
    <scope>NUCLEOTIDE SEQUENCE</scope>
    <source>
        <strain evidence="2">SING2019-196</strain>
    </source>
</reference>
<gene>
    <name evidence="2" type="ORF">Nepgr_000660</name>
</gene>
<comment type="caution">
    <text evidence="2">The sequence shown here is derived from an EMBL/GenBank/DDBJ whole genome shotgun (WGS) entry which is preliminary data.</text>
</comment>
<keyword evidence="3" id="KW-1185">Reference proteome</keyword>
<dbReference type="InterPro" id="IPR045882">
    <property type="entry name" value="GPT1/2"/>
</dbReference>
<evidence type="ECO:0000313" key="2">
    <source>
        <dbReference type="EMBL" id="GMG98820.1"/>
    </source>
</evidence>
<feature type="region of interest" description="Disordered" evidence="1">
    <location>
        <begin position="18"/>
        <end position="37"/>
    </location>
</feature>
<feature type="region of interest" description="Disordered" evidence="1">
    <location>
        <begin position="326"/>
        <end position="369"/>
    </location>
</feature>
<dbReference type="EMBL" id="BSYO01000001">
    <property type="protein sequence ID" value="GMG98820.1"/>
    <property type="molecule type" value="Genomic_DNA"/>
</dbReference>
<dbReference type="PANTHER" id="PTHR33737">
    <property type="entry name" value="OS05G0121800 PROTEIN"/>
    <property type="match status" value="1"/>
</dbReference>